<dbReference type="EMBL" id="PZQS01000003">
    <property type="protein sequence ID" value="PVD34692.1"/>
    <property type="molecule type" value="Genomic_DNA"/>
</dbReference>
<comment type="caution">
    <text evidence="2">The sequence shown here is derived from an EMBL/GenBank/DDBJ whole genome shotgun (WGS) entry which is preliminary data.</text>
</comment>
<dbReference type="OrthoDB" id="9993736at2759"/>
<dbReference type="OMA" id="NDCMARV"/>
<name>A0A2T7PMQ7_POMCA</name>
<reference evidence="2 3" key="1">
    <citation type="submission" date="2018-04" db="EMBL/GenBank/DDBJ databases">
        <title>The genome of golden apple snail Pomacea canaliculata provides insight into stress tolerance and invasive adaptation.</title>
        <authorList>
            <person name="Liu C."/>
            <person name="Liu B."/>
            <person name="Ren Y."/>
            <person name="Zhang Y."/>
            <person name="Wang H."/>
            <person name="Li S."/>
            <person name="Jiang F."/>
            <person name="Yin L."/>
            <person name="Zhang G."/>
            <person name="Qian W."/>
            <person name="Fan W."/>
        </authorList>
    </citation>
    <scope>NUCLEOTIDE SEQUENCE [LARGE SCALE GENOMIC DNA]</scope>
    <source>
        <strain evidence="2">SZHN2017</strain>
        <tissue evidence="2">Muscle</tissue>
    </source>
</reference>
<accession>A0A2T7PMQ7</accession>
<organism evidence="2 3">
    <name type="scientific">Pomacea canaliculata</name>
    <name type="common">Golden apple snail</name>
    <dbReference type="NCBI Taxonomy" id="400727"/>
    <lineage>
        <taxon>Eukaryota</taxon>
        <taxon>Metazoa</taxon>
        <taxon>Spiralia</taxon>
        <taxon>Lophotrochozoa</taxon>
        <taxon>Mollusca</taxon>
        <taxon>Gastropoda</taxon>
        <taxon>Caenogastropoda</taxon>
        <taxon>Architaenioglossa</taxon>
        <taxon>Ampullarioidea</taxon>
        <taxon>Ampullariidae</taxon>
        <taxon>Pomacea</taxon>
    </lineage>
</organism>
<protein>
    <recommendedName>
        <fullName evidence="4">Neuronal membrane glycoprotein M6-b</fullName>
    </recommendedName>
</protein>
<sequence>MGGFFECVGRTPFGSLLAFLMVIVGVGVYCGTLYRALTLVIEGILNQLFGFSVTWLEIIRVMFVIIAVVMGLFAILLLIFGFLATGATRKNVYSGPRCIMGGRISAGFLIIISYLLCVGWIAIVCINLVAVVGYAATSAICSQEIYRHTAQELTDLHYCFNITRFGIYRNLSYSSTESIPGSETICEHSELRTLCDRVTEAGPLFCVAFGASVVIVFGMIQYLICLTANYTRIKISKELTEYRDAVEMEELEVNPSFIQKGPPPYLGDTHSSLS</sequence>
<evidence type="ECO:0000256" key="1">
    <source>
        <dbReference type="SAM" id="Phobius"/>
    </source>
</evidence>
<evidence type="ECO:0000313" key="3">
    <source>
        <dbReference type="Proteomes" id="UP000245119"/>
    </source>
</evidence>
<feature type="transmembrane region" description="Helical" evidence="1">
    <location>
        <begin position="12"/>
        <end position="30"/>
    </location>
</feature>
<dbReference type="Proteomes" id="UP000245119">
    <property type="component" value="Linkage Group LG3"/>
</dbReference>
<keyword evidence="1" id="KW-0812">Transmembrane</keyword>
<keyword evidence="1" id="KW-0472">Membrane</keyword>
<dbReference type="GO" id="GO:0031175">
    <property type="term" value="P:neuron projection development"/>
    <property type="evidence" value="ECO:0007669"/>
    <property type="project" value="TreeGrafter"/>
</dbReference>
<dbReference type="InterPro" id="IPR001614">
    <property type="entry name" value="Myelin_PLP"/>
</dbReference>
<dbReference type="Pfam" id="PF01275">
    <property type="entry name" value="Myelin_PLP"/>
    <property type="match status" value="1"/>
</dbReference>
<evidence type="ECO:0008006" key="4">
    <source>
        <dbReference type="Google" id="ProtNLM"/>
    </source>
</evidence>
<keyword evidence="1" id="KW-1133">Transmembrane helix</keyword>
<dbReference type="PANTHER" id="PTHR11683:SF12">
    <property type="entry name" value="M6, ISOFORM F"/>
    <property type="match status" value="1"/>
</dbReference>
<dbReference type="GO" id="GO:0005886">
    <property type="term" value="C:plasma membrane"/>
    <property type="evidence" value="ECO:0007669"/>
    <property type="project" value="TreeGrafter"/>
</dbReference>
<keyword evidence="3" id="KW-1185">Reference proteome</keyword>
<feature type="transmembrane region" description="Helical" evidence="1">
    <location>
        <begin position="201"/>
        <end position="224"/>
    </location>
</feature>
<feature type="transmembrane region" description="Helical" evidence="1">
    <location>
        <begin position="106"/>
        <end position="136"/>
    </location>
</feature>
<dbReference type="PANTHER" id="PTHR11683">
    <property type="entry name" value="MYELIN PROTEOLIPID"/>
    <property type="match status" value="1"/>
</dbReference>
<evidence type="ECO:0000313" key="2">
    <source>
        <dbReference type="EMBL" id="PVD34692.1"/>
    </source>
</evidence>
<dbReference type="AlphaFoldDB" id="A0A2T7PMQ7"/>
<proteinExistence type="predicted"/>
<feature type="transmembrane region" description="Helical" evidence="1">
    <location>
        <begin position="62"/>
        <end position="85"/>
    </location>
</feature>
<gene>
    <name evidence="2" type="ORF">C0Q70_05969</name>
</gene>